<dbReference type="InterPro" id="IPR015943">
    <property type="entry name" value="WD40/YVTN_repeat-like_dom_sf"/>
</dbReference>
<accession>A0A076MP94</accession>
<dbReference type="Pfam" id="PF10282">
    <property type="entry name" value="Lactonase"/>
    <property type="match status" value="1"/>
</dbReference>
<proteinExistence type="inferred from homology"/>
<dbReference type="eggNOG" id="COG2706">
    <property type="taxonomic scope" value="Bacteria"/>
</dbReference>
<evidence type="ECO:0000313" key="3">
    <source>
        <dbReference type="Proteomes" id="UP000062973"/>
    </source>
</evidence>
<evidence type="ECO:0000256" key="1">
    <source>
        <dbReference type="ARBA" id="ARBA00005564"/>
    </source>
</evidence>
<dbReference type="GO" id="GO:0005829">
    <property type="term" value="C:cytosol"/>
    <property type="evidence" value="ECO:0007669"/>
    <property type="project" value="TreeGrafter"/>
</dbReference>
<dbReference type="PATRIC" id="fig|1068978.7.peg.2848"/>
<gene>
    <name evidence="2" type="ORF">AMETH_2661</name>
</gene>
<dbReference type="PANTHER" id="PTHR30344:SF1">
    <property type="entry name" value="6-PHOSPHOGLUCONOLACTONASE"/>
    <property type="match status" value="1"/>
</dbReference>
<dbReference type="HOGENOM" id="CLU_1212755_0_0_11"/>
<keyword evidence="3" id="KW-1185">Reference proteome</keyword>
<organism evidence="2 3">
    <name type="scientific">Amycolatopsis methanolica 239</name>
    <dbReference type="NCBI Taxonomy" id="1068978"/>
    <lineage>
        <taxon>Bacteria</taxon>
        <taxon>Bacillati</taxon>
        <taxon>Actinomycetota</taxon>
        <taxon>Actinomycetes</taxon>
        <taxon>Pseudonocardiales</taxon>
        <taxon>Pseudonocardiaceae</taxon>
        <taxon>Amycolatopsis</taxon>
        <taxon>Amycolatopsis methanolica group</taxon>
    </lineage>
</organism>
<dbReference type="PANTHER" id="PTHR30344">
    <property type="entry name" value="6-PHOSPHOGLUCONOLACTONASE-RELATED"/>
    <property type="match status" value="1"/>
</dbReference>
<dbReference type="EMBL" id="CP009110">
    <property type="protein sequence ID" value="AIJ22753.1"/>
    <property type="molecule type" value="Genomic_DNA"/>
</dbReference>
<name>A0A076MP94_AMYME</name>
<dbReference type="InterPro" id="IPR006311">
    <property type="entry name" value="TAT_signal"/>
</dbReference>
<comment type="similarity">
    <text evidence="1">Belongs to the cycloisomerase 2 family.</text>
</comment>
<dbReference type="InterPro" id="IPR050282">
    <property type="entry name" value="Cycloisomerase_2"/>
</dbReference>
<dbReference type="GO" id="GO:0017057">
    <property type="term" value="F:6-phosphogluconolactonase activity"/>
    <property type="evidence" value="ECO:0007669"/>
    <property type="project" value="TreeGrafter"/>
</dbReference>
<dbReference type="InterPro" id="IPR019405">
    <property type="entry name" value="Lactonase_7-beta_prop"/>
</dbReference>
<protein>
    <submittedName>
        <fullName evidence="2">Secreted protein</fullName>
    </submittedName>
</protein>
<dbReference type="STRING" id="1068978.AMETH_2661"/>
<dbReference type="InterPro" id="IPR011048">
    <property type="entry name" value="Haem_d1_sf"/>
</dbReference>
<sequence length="228" mass="24012">MPDLRRRTVLGATGLLAVPAPVPSSPPRLAFVGGYAAGLDIALAGHAGLRRGFTVPGVPAASWLALSADRKLLYATNETEEGTVTAVDVRDPLKPAVLGSRSTLGAGPTHLSVAGRHLLTANYTSGSLVVHPIRRDGALDETTDLVRHTGAQPHAHQVLPDPSGRWVLAVDLGTDSVYVYRLDAGKLVAHQQVTLPGASAPTCWTRRSPQWSSSARCSTRCSTSPRPR</sequence>
<dbReference type="RefSeq" id="WP_017981972.1">
    <property type="nucleotide sequence ID" value="NZ_AQUL01000001.1"/>
</dbReference>
<dbReference type="PROSITE" id="PS51318">
    <property type="entry name" value="TAT"/>
    <property type="match status" value="1"/>
</dbReference>
<reference evidence="2 3" key="1">
    <citation type="submission" date="2014-07" db="EMBL/GenBank/DDBJ databases">
        <title>Whole Genome Sequence of the Amycolatopsis methanolica 239.</title>
        <authorList>
            <person name="Tang B."/>
        </authorList>
    </citation>
    <scope>NUCLEOTIDE SEQUENCE [LARGE SCALE GENOMIC DNA]</scope>
    <source>
        <strain evidence="2 3">239</strain>
    </source>
</reference>
<dbReference type="AlphaFoldDB" id="A0A076MP94"/>
<dbReference type="Proteomes" id="UP000062973">
    <property type="component" value="Chromosome"/>
</dbReference>
<evidence type="ECO:0000313" key="2">
    <source>
        <dbReference type="EMBL" id="AIJ22753.1"/>
    </source>
</evidence>
<dbReference type="SUPFAM" id="SSF51004">
    <property type="entry name" value="C-terminal (heme d1) domain of cytochrome cd1-nitrite reductase"/>
    <property type="match status" value="1"/>
</dbReference>
<dbReference type="Gene3D" id="2.130.10.10">
    <property type="entry name" value="YVTN repeat-like/Quinoprotein amine dehydrogenase"/>
    <property type="match status" value="1"/>
</dbReference>
<dbReference type="KEGG" id="amq:AMETH_2661"/>